<protein>
    <recommendedName>
        <fullName evidence="2 3">Pyrroline-5-carboxylate reductase</fullName>
        <shortName evidence="2">P5C reductase</shortName>
        <shortName evidence="2">P5CR</shortName>
        <ecNumber evidence="2 3">1.5.1.2</ecNumber>
    </recommendedName>
    <alternativeName>
        <fullName evidence="2">PCA reductase</fullName>
    </alternativeName>
</protein>
<dbReference type="InterPro" id="IPR028939">
    <property type="entry name" value="P5C_Rdtase_cat_N"/>
</dbReference>
<dbReference type="SUPFAM" id="SSF51735">
    <property type="entry name" value="NAD(P)-binding Rossmann-fold domains"/>
    <property type="match status" value="1"/>
</dbReference>
<keyword evidence="7" id="KW-1185">Reference proteome</keyword>
<dbReference type="NCBIfam" id="TIGR00112">
    <property type="entry name" value="proC"/>
    <property type="match status" value="1"/>
</dbReference>
<evidence type="ECO:0000256" key="3">
    <source>
        <dbReference type="NCBIfam" id="TIGR00112"/>
    </source>
</evidence>
<dbReference type="Gene3D" id="3.40.50.720">
    <property type="entry name" value="NAD(P)-binding Rossmann-like Domain"/>
    <property type="match status" value="1"/>
</dbReference>
<evidence type="ECO:0000256" key="1">
    <source>
        <dbReference type="ARBA" id="ARBA00005525"/>
    </source>
</evidence>
<comment type="similarity">
    <text evidence="1 2">Belongs to the pyrroline-5-carboxylate reductase family.</text>
</comment>
<organism evidence="6 7">
    <name type="scientific">Bacillus carboniphilus</name>
    <dbReference type="NCBI Taxonomy" id="86663"/>
    <lineage>
        <taxon>Bacteria</taxon>
        <taxon>Bacillati</taxon>
        <taxon>Bacillota</taxon>
        <taxon>Bacilli</taxon>
        <taxon>Bacillales</taxon>
        <taxon>Bacillaceae</taxon>
        <taxon>Bacillus</taxon>
    </lineage>
</organism>
<dbReference type="PANTHER" id="PTHR11645:SF49">
    <property type="entry name" value="PYRROLINE-5-CARBOXYLATE REDUCTASE 1"/>
    <property type="match status" value="1"/>
</dbReference>
<feature type="domain" description="Pyrroline-5-carboxylate reductase dimerisation" evidence="5">
    <location>
        <begin position="163"/>
        <end position="267"/>
    </location>
</feature>
<dbReference type="RefSeq" id="WP_226540103.1">
    <property type="nucleotide sequence ID" value="NZ_CP129013.1"/>
</dbReference>
<dbReference type="HAMAP" id="MF_01925">
    <property type="entry name" value="P5C_reductase"/>
    <property type="match status" value="1"/>
</dbReference>
<dbReference type="InterPro" id="IPR029036">
    <property type="entry name" value="P5CR_dimer"/>
</dbReference>
<comment type="pathway">
    <text evidence="2">Amino-acid biosynthesis; L-proline biosynthesis; L-proline from L-glutamate 5-semialdehyde: step 1/1.</text>
</comment>
<dbReference type="InterPro" id="IPR000304">
    <property type="entry name" value="Pyrroline-COOH_reductase"/>
</dbReference>
<evidence type="ECO:0000259" key="4">
    <source>
        <dbReference type="Pfam" id="PF03807"/>
    </source>
</evidence>
<dbReference type="PIRSF" id="PIRSF000193">
    <property type="entry name" value="Pyrrol-5-carb_rd"/>
    <property type="match status" value="1"/>
</dbReference>
<comment type="function">
    <text evidence="2">Catalyzes the reduction of 1-pyrroline-5-carboxylate (PCA) to L-proline.</text>
</comment>
<comment type="catalytic activity">
    <reaction evidence="2">
        <text>L-proline + NADP(+) = (S)-1-pyrroline-5-carboxylate + NADPH + 2 H(+)</text>
        <dbReference type="Rhea" id="RHEA:14109"/>
        <dbReference type="ChEBI" id="CHEBI:15378"/>
        <dbReference type="ChEBI" id="CHEBI:17388"/>
        <dbReference type="ChEBI" id="CHEBI:57783"/>
        <dbReference type="ChEBI" id="CHEBI:58349"/>
        <dbReference type="ChEBI" id="CHEBI:60039"/>
        <dbReference type="EC" id="1.5.1.2"/>
    </reaction>
</comment>
<feature type="domain" description="Pyrroline-5-carboxylate reductase catalytic N-terminal" evidence="4">
    <location>
        <begin position="4"/>
        <end position="100"/>
    </location>
</feature>
<keyword evidence="2" id="KW-0521">NADP</keyword>
<evidence type="ECO:0000256" key="2">
    <source>
        <dbReference type="HAMAP-Rule" id="MF_01925"/>
    </source>
</evidence>
<dbReference type="InterPro" id="IPR008927">
    <property type="entry name" value="6-PGluconate_DH-like_C_sf"/>
</dbReference>
<sequence>MNKQIAFIGAGSMTEAMIKGIRQKGTIESQQITVTNRSNLNRLLQLKNLYSVQTSSSVEDFIKDTNIIFLAMKPKDAKEALQTLRPYVESHQLIISLMAGITTAAIERSFEKEIGVIRAMPNTSASIGFSATSLSKGLFATKDQLAEAVVLFEAIGIVKTIEEKQMDAVTGLIGSGPAYVYFLVEAMQEAAEKLGLEDNLSETFILQTLKGATKMIESSEKTAAQLRDDVTSPYGTTEAAMNILSQHDTKETLVQCILKAAQRSNELQLSMTNNLLNSTQ</sequence>
<dbReference type="Pfam" id="PF14748">
    <property type="entry name" value="P5CR_dimer"/>
    <property type="match status" value="1"/>
</dbReference>
<dbReference type="EMBL" id="CP129013">
    <property type="protein sequence ID" value="WLR43846.1"/>
    <property type="molecule type" value="Genomic_DNA"/>
</dbReference>
<dbReference type="SUPFAM" id="SSF48179">
    <property type="entry name" value="6-phosphogluconate dehydrogenase C-terminal domain-like"/>
    <property type="match status" value="1"/>
</dbReference>
<keyword evidence="2 6" id="KW-0560">Oxidoreductase</keyword>
<proteinExistence type="inferred from homology"/>
<keyword evidence="2" id="KW-0641">Proline biosynthesis</keyword>
<reference evidence="6 7" key="1">
    <citation type="submission" date="2023-06" db="EMBL/GenBank/DDBJ databases">
        <title>Five Gram-positive bacteria isolated from mangrove sediments in Shenzhen, Guangdong, China.</title>
        <authorList>
            <person name="Yu S."/>
            <person name="Zheng W."/>
            <person name="Huang Y."/>
        </authorList>
    </citation>
    <scope>NUCLEOTIDE SEQUENCE [LARGE SCALE GENOMIC DNA]</scope>
    <source>
        <strain evidence="6 7">SaN35-3</strain>
    </source>
</reference>
<dbReference type="EC" id="1.5.1.2" evidence="2 3"/>
<accession>A0ABY9K1P8</accession>
<evidence type="ECO:0000313" key="6">
    <source>
        <dbReference type="EMBL" id="WLR43846.1"/>
    </source>
</evidence>
<dbReference type="InterPro" id="IPR036291">
    <property type="entry name" value="NAD(P)-bd_dom_sf"/>
</dbReference>
<dbReference type="GO" id="GO:0004735">
    <property type="term" value="F:pyrroline-5-carboxylate reductase activity"/>
    <property type="evidence" value="ECO:0007669"/>
    <property type="project" value="UniProtKB-EC"/>
</dbReference>
<evidence type="ECO:0000259" key="5">
    <source>
        <dbReference type="Pfam" id="PF14748"/>
    </source>
</evidence>
<gene>
    <name evidence="2 6" type="primary">proC</name>
    <name evidence="6" type="ORF">LC087_06915</name>
</gene>
<name>A0ABY9K1P8_9BACI</name>
<comment type="subcellular location">
    <subcellularLocation>
        <location evidence="2">Cytoplasm</location>
    </subcellularLocation>
</comment>
<evidence type="ECO:0000313" key="7">
    <source>
        <dbReference type="Proteomes" id="UP001197974"/>
    </source>
</evidence>
<dbReference type="PANTHER" id="PTHR11645">
    <property type="entry name" value="PYRROLINE-5-CARBOXYLATE REDUCTASE"/>
    <property type="match status" value="1"/>
</dbReference>
<dbReference type="Proteomes" id="UP001197974">
    <property type="component" value="Chromosome"/>
</dbReference>
<keyword evidence="2" id="KW-0028">Amino-acid biosynthesis</keyword>
<comment type="catalytic activity">
    <reaction evidence="2">
        <text>L-proline + NAD(+) = (S)-1-pyrroline-5-carboxylate + NADH + 2 H(+)</text>
        <dbReference type="Rhea" id="RHEA:14105"/>
        <dbReference type="ChEBI" id="CHEBI:15378"/>
        <dbReference type="ChEBI" id="CHEBI:17388"/>
        <dbReference type="ChEBI" id="CHEBI:57540"/>
        <dbReference type="ChEBI" id="CHEBI:57945"/>
        <dbReference type="ChEBI" id="CHEBI:60039"/>
        <dbReference type="EC" id="1.5.1.2"/>
    </reaction>
</comment>
<keyword evidence="2" id="KW-0963">Cytoplasm</keyword>
<dbReference type="Pfam" id="PF03807">
    <property type="entry name" value="F420_oxidored"/>
    <property type="match status" value="1"/>
</dbReference>
<dbReference type="Gene3D" id="1.10.3730.10">
    <property type="entry name" value="ProC C-terminal domain-like"/>
    <property type="match status" value="1"/>
</dbReference>